<dbReference type="Gene3D" id="1.10.3210.10">
    <property type="entry name" value="Hypothetical protein af1432"/>
    <property type="match status" value="1"/>
</dbReference>
<evidence type="ECO:0000259" key="1">
    <source>
        <dbReference type="PROSITE" id="PS51831"/>
    </source>
</evidence>
<dbReference type="RefSeq" id="WP_010878719.1">
    <property type="nucleotide sequence ID" value="NZ_CP006577.1"/>
</dbReference>
<protein>
    <recommendedName>
        <fullName evidence="1">HD domain-containing protein</fullName>
    </recommendedName>
</protein>
<dbReference type="InterPro" id="IPR004454">
    <property type="entry name" value="HD-related"/>
</dbReference>
<dbReference type="PANTHER" id="PTHR38659">
    <property type="entry name" value="METAL-DEPENDENT PHOSPHOHYDROLASE"/>
    <property type="match status" value="1"/>
</dbReference>
<dbReference type="InterPro" id="IPR006675">
    <property type="entry name" value="HDIG_dom"/>
</dbReference>
<name>A0A075WKN0_ARCFL</name>
<dbReference type="GeneID" id="24794828"/>
<sequence>MDVPEDVQRLWDKYKLDESVRRHCLTVARVAMKIAENIRKKGHEVDMDAVLKGALLHDIGRAITHDPFQHFIKSAEILRKEGVDEKIVRIAERHFSAGINAEEASKLGLIPKNYMPETLEEKIVSFADNLAMGVREGTFEEFMRRLEEIDRKNPEMRWLTERTRERARKMKEELERLSGLVF</sequence>
<dbReference type="Proteomes" id="UP000028501">
    <property type="component" value="Chromosome"/>
</dbReference>
<dbReference type="KEGG" id="afg:AFULGI_00013230"/>
<dbReference type="NCBIfam" id="TIGR00277">
    <property type="entry name" value="HDIG"/>
    <property type="match status" value="1"/>
</dbReference>
<reference evidence="2 3" key="1">
    <citation type="submission" date="2013-07" db="EMBL/GenBank/DDBJ databases">
        <title>Genome of Archaeoglobus fulgidus.</title>
        <authorList>
            <person name="Fiebig A."/>
            <person name="Birkeland N.-K."/>
        </authorList>
    </citation>
    <scope>NUCLEOTIDE SEQUENCE [LARGE SCALE GENOMIC DNA]</scope>
    <source>
        <strain evidence="2 3">DSM 8774</strain>
    </source>
</reference>
<accession>A0A075WKN0</accession>
<dbReference type="AlphaFoldDB" id="A0A075WKN0"/>
<dbReference type="Pfam" id="PF01966">
    <property type="entry name" value="HD"/>
    <property type="match status" value="1"/>
</dbReference>
<dbReference type="CDD" id="cd00077">
    <property type="entry name" value="HDc"/>
    <property type="match status" value="1"/>
</dbReference>
<proteinExistence type="predicted"/>
<dbReference type="PANTHER" id="PTHR38659:SF2">
    <property type="entry name" value="HDIG DOMAIN PROTEIN"/>
    <property type="match status" value="1"/>
</dbReference>
<dbReference type="PROSITE" id="PS51831">
    <property type="entry name" value="HD"/>
    <property type="match status" value="1"/>
</dbReference>
<dbReference type="EMBL" id="CP006577">
    <property type="protein sequence ID" value="AIG98098.1"/>
    <property type="molecule type" value="Genomic_DNA"/>
</dbReference>
<dbReference type="InterPro" id="IPR003607">
    <property type="entry name" value="HD/PDEase_dom"/>
</dbReference>
<evidence type="ECO:0000313" key="3">
    <source>
        <dbReference type="Proteomes" id="UP000028501"/>
    </source>
</evidence>
<gene>
    <name evidence="2" type="ORF">AFULGI_00013230</name>
</gene>
<dbReference type="HOGENOM" id="CLU_073842_1_0_2"/>
<evidence type="ECO:0000313" key="2">
    <source>
        <dbReference type="EMBL" id="AIG98098.1"/>
    </source>
</evidence>
<feature type="domain" description="HD" evidence="1">
    <location>
        <begin position="20"/>
        <end position="133"/>
    </location>
</feature>
<dbReference type="SUPFAM" id="SSF109604">
    <property type="entry name" value="HD-domain/PDEase-like"/>
    <property type="match status" value="1"/>
</dbReference>
<dbReference type="NCBIfam" id="TIGR00295">
    <property type="entry name" value="TIGR00295 family protein"/>
    <property type="match status" value="1"/>
</dbReference>
<dbReference type="SMART" id="SM00471">
    <property type="entry name" value="HDc"/>
    <property type="match status" value="1"/>
</dbReference>
<dbReference type="InterPro" id="IPR006674">
    <property type="entry name" value="HD_domain"/>
</dbReference>
<organism evidence="2 3">
    <name type="scientific">Archaeoglobus fulgidus DSM 8774</name>
    <dbReference type="NCBI Taxonomy" id="1344584"/>
    <lineage>
        <taxon>Archaea</taxon>
        <taxon>Methanobacteriati</taxon>
        <taxon>Methanobacteriota</taxon>
        <taxon>Archaeoglobi</taxon>
        <taxon>Archaeoglobales</taxon>
        <taxon>Archaeoglobaceae</taxon>
        <taxon>Archaeoglobus</taxon>
    </lineage>
</organism>